<accession>A0A835DJN2</accession>
<comment type="caution">
    <text evidence="4">The sequence shown here is derived from an EMBL/GenBank/DDBJ whole genome shotgun (WGS) entry which is preliminary data.</text>
</comment>
<name>A0A835DJN2_TETSI</name>
<dbReference type="Pfam" id="PF11331">
    <property type="entry name" value="Zn_ribbon_12"/>
    <property type="match status" value="1"/>
</dbReference>
<evidence type="ECO:0000259" key="3">
    <source>
        <dbReference type="Pfam" id="PF22910"/>
    </source>
</evidence>
<dbReference type="InterPro" id="IPR055126">
    <property type="entry name" value="EDR4-like_N"/>
</dbReference>
<evidence type="ECO:0008006" key="6">
    <source>
        <dbReference type="Google" id="ProtNLM"/>
    </source>
</evidence>
<reference evidence="4 5" key="1">
    <citation type="submission" date="2020-04" db="EMBL/GenBank/DDBJ databases">
        <title>Plant Genome Project.</title>
        <authorList>
            <person name="Zhang R.-G."/>
        </authorList>
    </citation>
    <scope>NUCLEOTIDE SEQUENCE [LARGE SCALE GENOMIC DNA]</scope>
    <source>
        <strain evidence="4">YNK0</strain>
        <tissue evidence="4">Leaf</tissue>
    </source>
</reference>
<dbReference type="EMBL" id="JABCRI010000007">
    <property type="protein sequence ID" value="KAF8402469.1"/>
    <property type="molecule type" value="Genomic_DNA"/>
</dbReference>
<dbReference type="PANTHER" id="PTHR31105:SF38">
    <property type="entry name" value="PROTEIN ENHANCED DISEASE RESISTANCE 4"/>
    <property type="match status" value="1"/>
</dbReference>
<feature type="domain" description="Probable zinc-ribbon" evidence="2">
    <location>
        <begin position="634"/>
        <end position="678"/>
    </location>
</feature>
<organism evidence="4 5">
    <name type="scientific">Tetracentron sinense</name>
    <name type="common">Spur-leaf</name>
    <dbReference type="NCBI Taxonomy" id="13715"/>
    <lineage>
        <taxon>Eukaryota</taxon>
        <taxon>Viridiplantae</taxon>
        <taxon>Streptophyta</taxon>
        <taxon>Embryophyta</taxon>
        <taxon>Tracheophyta</taxon>
        <taxon>Spermatophyta</taxon>
        <taxon>Magnoliopsida</taxon>
        <taxon>Trochodendrales</taxon>
        <taxon>Trochodendraceae</taxon>
        <taxon>Tetracentron</taxon>
    </lineage>
</organism>
<feature type="domain" description="Enhanced disease resistance 4-like N-terminal" evidence="3">
    <location>
        <begin position="30"/>
        <end position="63"/>
    </location>
</feature>
<evidence type="ECO:0000313" key="5">
    <source>
        <dbReference type="Proteomes" id="UP000655225"/>
    </source>
</evidence>
<gene>
    <name evidence="4" type="ORF">HHK36_010554</name>
</gene>
<feature type="compositionally biased region" description="Low complexity" evidence="1">
    <location>
        <begin position="166"/>
        <end position="178"/>
    </location>
</feature>
<feature type="region of interest" description="Disordered" evidence="1">
    <location>
        <begin position="137"/>
        <end position="185"/>
    </location>
</feature>
<evidence type="ECO:0000256" key="1">
    <source>
        <dbReference type="SAM" id="MobiDB-lite"/>
    </source>
</evidence>
<dbReference type="Proteomes" id="UP000655225">
    <property type="component" value="Unassembled WGS sequence"/>
</dbReference>
<dbReference type="PANTHER" id="PTHR31105">
    <property type="entry name" value="EXTRA-LARGE G-PROTEIN-LIKE"/>
    <property type="match status" value="1"/>
</dbReference>
<dbReference type="AlphaFoldDB" id="A0A835DJN2"/>
<evidence type="ECO:0000259" key="2">
    <source>
        <dbReference type="Pfam" id="PF11331"/>
    </source>
</evidence>
<keyword evidence="5" id="KW-1185">Reference proteome</keyword>
<protein>
    <recommendedName>
        <fullName evidence="6">Zinc-ribbon domain-containing protein</fullName>
    </recommendedName>
</protein>
<dbReference type="OMA" id="YPVRCSH"/>
<dbReference type="InterPro" id="IPR040244">
    <property type="entry name" value="EDR4-like"/>
</dbReference>
<dbReference type="InterPro" id="IPR021480">
    <property type="entry name" value="Zinc_ribbon_12"/>
</dbReference>
<feature type="region of interest" description="Disordered" evidence="1">
    <location>
        <begin position="686"/>
        <end position="705"/>
    </location>
</feature>
<feature type="compositionally biased region" description="Basic and acidic residues" evidence="1">
    <location>
        <begin position="82"/>
        <end position="94"/>
    </location>
</feature>
<dbReference type="GO" id="GO:1900150">
    <property type="term" value="P:regulation of defense response to fungus"/>
    <property type="evidence" value="ECO:0007669"/>
    <property type="project" value="InterPro"/>
</dbReference>
<feature type="compositionally biased region" description="Polar residues" evidence="1">
    <location>
        <begin position="367"/>
        <end position="387"/>
    </location>
</feature>
<feature type="region of interest" description="Disordered" evidence="1">
    <location>
        <begin position="77"/>
        <end position="103"/>
    </location>
</feature>
<sequence>MRLILIRLLDLSPNYFILDICRNMTSRPTKVRLVRCPKCRQLLPELPSLPVYKCGGCGIVLRAKICIEGGKNVGSGTPEIGLAKKNEPEHDSGDNKSGSSSQKTILTEEFSSDIKNGKDQNGFGYCDKQQSGSIKFSNGVSSSSELTCHENEESSSEAGGNREVDGNSGSVSNFRSSSLDSQRASRVRSSILAAQRPLDEIISSETGNSSLNEHLQQPQKIVNHDFDHTRSRDAMETTELVDHRVISANLGGGLGDVSRSPMARSAHAYDGSVSSHDDLDDQVPDQHLLLSKRTLLKTQKVAKFVGTRERPIRDNDPVNNRISIDSDVQHQARKFLSVSSNEKHDLAAIESTIWDREESLEPKRHGTQAQKQVNSQYPKVSHPVSNWTRLNRDGFQSREPFYQRGSISGSDHGSPSSLGNEVFLCSTSSNPSEKLEYHEQDRTALLKMVDELRDQLYISYTQRGNVNGRIPNEATQQEKPRPSFYNYEAPEEEILRCCDGNYLPYTPGRYEPRKTRPQQCGYSQMPFSGQATNCGHHVDYSCLQCYHQDWQYPLQFPPLGICCNKGLCMAYSGHTCHNPYSYSPASLQQHINSDCALRARDTQSHEQRRMDNEVNMLHLRERRLPVKRHCRPIAGGAPFVVCYCCRELLQLPADFLLSRKRFLRLRCGGCSEVLKFSFHHRTQIVPSSPNPIAPPPSEVDNSSHATTRKNLASTSHINDFPQGHPVSSSEDYGLPFCKSGSIEWEPAVLTTPYSVLQSNTDETKKPSDSSFELMEERKKKSVLKQAQYKQKNPVEASESARPSSSMAKLEKLSLEAVVPQKTASPLHRLMGYSSPSELINGYGAGTESCSDQEKNLG</sequence>
<proteinExistence type="predicted"/>
<feature type="region of interest" description="Disordered" evidence="1">
    <location>
        <begin position="835"/>
        <end position="857"/>
    </location>
</feature>
<dbReference type="OrthoDB" id="1930285at2759"/>
<feature type="region of interest" description="Disordered" evidence="1">
    <location>
        <begin position="359"/>
        <end position="387"/>
    </location>
</feature>
<dbReference type="Pfam" id="PF22910">
    <property type="entry name" value="EDR4-like_1st"/>
    <property type="match status" value="1"/>
</dbReference>
<feature type="region of interest" description="Disordered" evidence="1">
    <location>
        <begin position="782"/>
        <end position="808"/>
    </location>
</feature>
<feature type="compositionally biased region" description="Polar residues" evidence="1">
    <location>
        <begin position="137"/>
        <end position="146"/>
    </location>
</feature>
<evidence type="ECO:0000313" key="4">
    <source>
        <dbReference type="EMBL" id="KAF8402469.1"/>
    </source>
</evidence>
<feature type="compositionally biased region" description="Pro residues" evidence="1">
    <location>
        <begin position="688"/>
        <end position="697"/>
    </location>
</feature>